<dbReference type="InParanoid" id="E9H5P7"/>
<dbReference type="EMBL" id="GL732594">
    <property type="protein sequence ID" value="EFX72910.1"/>
    <property type="molecule type" value="Genomic_DNA"/>
</dbReference>
<proteinExistence type="predicted"/>
<dbReference type="AlphaFoldDB" id="E9H5P7"/>
<dbReference type="KEGG" id="dpx:DAPPUDRAFT_253716"/>
<dbReference type="HOGENOM" id="CLU_2135990_0_0_1"/>
<sequence length="113" mass="12998">MWINSWILENRYSYLRFLVTRSTDIYFSQIENKITYPSYNDSPISAHHKGKQLMQGLWQHCLLDFDSAREIVTAFTVVVSKLAVTTIAGTDNQVSDWNGGVPVVKPDKETRML</sequence>
<organism evidence="1 2">
    <name type="scientific">Daphnia pulex</name>
    <name type="common">Water flea</name>
    <dbReference type="NCBI Taxonomy" id="6669"/>
    <lineage>
        <taxon>Eukaryota</taxon>
        <taxon>Metazoa</taxon>
        <taxon>Ecdysozoa</taxon>
        <taxon>Arthropoda</taxon>
        <taxon>Crustacea</taxon>
        <taxon>Branchiopoda</taxon>
        <taxon>Diplostraca</taxon>
        <taxon>Cladocera</taxon>
        <taxon>Anomopoda</taxon>
        <taxon>Daphniidae</taxon>
        <taxon>Daphnia</taxon>
    </lineage>
</organism>
<accession>E9H5P7</accession>
<keyword evidence="2" id="KW-1185">Reference proteome</keyword>
<evidence type="ECO:0000313" key="2">
    <source>
        <dbReference type="Proteomes" id="UP000000305"/>
    </source>
</evidence>
<dbReference type="Proteomes" id="UP000000305">
    <property type="component" value="Unassembled WGS sequence"/>
</dbReference>
<evidence type="ECO:0000313" key="1">
    <source>
        <dbReference type="EMBL" id="EFX72910.1"/>
    </source>
</evidence>
<name>E9H5P7_DAPPU</name>
<protein>
    <submittedName>
        <fullName evidence="1">Uncharacterized protein</fullName>
    </submittedName>
</protein>
<gene>
    <name evidence="1" type="ORF">DAPPUDRAFT_253716</name>
</gene>
<reference evidence="1 2" key="1">
    <citation type="journal article" date="2011" name="Science">
        <title>The ecoresponsive genome of Daphnia pulex.</title>
        <authorList>
            <person name="Colbourne J.K."/>
            <person name="Pfrender M.E."/>
            <person name="Gilbert D."/>
            <person name="Thomas W.K."/>
            <person name="Tucker A."/>
            <person name="Oakley T.H."/>
            <person name="Tokishita S."/>
            <person name="Aerts A."/>
            <person name="Arnold G.J."/>
            <person name="Basu M.K."/>
            <person name="Bauer D.J."/>
            <person name="Caceres C.E."/>
            <person name="Carmel L."/>
            <person name="Casola C."/>
            <person name="Choi J.H."/>
            <person name="Detter J.C."/>
            <person name="Dong Q."/>
            <person name="Dusheyko S."/>
            <person name="Eads B.D."/>
            <person name="Frohlich T."/>
            <person name="Geiler-Samerotte K.A."/>
            <person name="Gerlach D."/>
            <person name="Hatcher P."/>
            <person name="Jogdeo S."/>
            <person name="Krijgsveld J."/>
            <person name="Kriventseva E.V."/>
            <person name="Kultz D."/>
            <person name="Laforsch C."/>
            <person name="Lindquist E."/>
            <person name="Lopez J."/>
            <person name="Manak J.R."/>
            <person name="Muller J."/>
            <person name="Pangilinan J."/>
            <person name="Patwardhan R.P."/>
            <person name="Pitluck S."/>
            <person name="Pritham E.J."/>
            <person name="Rechtsteiner A."/>
            <person name="Rho M."/>
            <person name="Rogozin I.B."/>
            <person name="Sakarya O."/>
            <person name="Salamov A."/>
            <person name="Schaack S."/>
            <person name="Shapiro H."/>
            <person name="Shiga Y."/>
            <person name="Skalitzky C."/>
            <person name="Smith Z."/>
            <person name="Souvorov A."/>
            <person name="Sung W."/>
            <person name="Tang Z."/>
            <person name="Tsuchiya D."/>
            <person name="Tu H."/>
            <person name="Vos H."/>
            <person name="Wang M."/>
            <person name="Wolf Y.I."/>
            <person name="Yamagata H."/>
            <person name="Yamada T."/>
            <person name="Ye Y."/>
            <person name="Shaw J.R."/>
            <person name="Andrews J."/>
            <person name="Crease T.J."/>
            <person name="Tang H."/>
            <person name="Lucas S.M."/>
            <person name="Robertson H.M."/>
            <person name="Bork P."/>
            <person name="Koonin E.V."/>
            <person name="Zdobnov E.M."/>
            <person name="Grigoriev I.V."/>
            <person name="Lynch M."/>
            <person name="Boore J.L."/>
        </authorList>
    </citation>
    <scope>NUCLEOTIDE SEQUENCE [LARGE SCALE GENOMIC DNA]</scope>
</reference>